<dbReference type="AlphaFoldDB" id="A0A1S4BK97"/>
<feature type="region of interest" description="Disordered" evidence="1">
    <location>
        <begin position="132"/>
        <end position="162"/>
    </location>
</feature>
<dbReference type="KEGG" id="nta:107809217"/>
<name>A0A1S4BK97_TOBAC</name>
<accession>A0A1S4BK97</accession>
<dbReference type="SMR" id="A0A1S4BK97"/>
<dbReference type="InterPro" id="IPR012337">
    <property type="entry name" value="RNaseH-like_sf"/>
</dbReference>
<feature type="domain" description="RNase H type-1" evidence="2">
    <location>
        <begin position="82"/>
        <end position="130"/>
    </location>
</feature>
<dbReference type="STRING" id="4097.A0A1S4BK97"/>
<dbReference type="PANTHER" id="PTHR48475">
    <property type="entry name" value="RIBONUCLEASE H"/>
    <property type="match status" value="1"/>
</dbReference>
<sequence length="162" mass="18408">MGHRTKQERYHISTTNDDKVSGPLDFSAHILSEVEKEALHTSQTNDLWVLYTDGPSNVSGSGMERVLEVPTGEVIRPSIRCSDMTNNEAEYEDVIAGLRLALKYGVKRLRLRCDSQLVVNQVTGTFQIKEQRSIRKDTQTGSNRLHMEKHHMPLQPPQRNPL</sequence>
<organism evidence="3">
    <name type="scientific">Nicotiana tabacum</name>
    <name type="common">Common tobacco</name>
    <dbReference type="NCBI Taxonomy" id="4097"/>
    <lineage>
        <taxon>Eukaryota</taxon>
        <taxon>Viridiplantae</taxon>
        <taxon>Streptophyta</taxon>
        <taxon>Embryophyta</taxon>
        <taxon>Tracheophyta</taxon>
        <taxon>Spermatophyta</taxon>
        <taxon>Magnoliopsida</taxon>
        <taxon>eudicotyledons</taxon>
        <taxon>Gunneridae</taxon>
        <taxon>Pentapetalae</taxon>
        <taxon>asterids</taxon>
        <taxon>lamiids</taxon>
        <taxon>Solanales</taxon>
        <taxon>Solanaceae</taxon>
        <taxon>Nicotianoideae</taxon>
        <taxon>Nicotianeae</taxon>
        <taxon>Nicotiana</taxon>
    </lineage>
</organism>
<dbReference type="SUPFAM" id="SSF53098">
    <property type="entry name" value="Ribonuclease H-like"/>
    <property type="match status" value="1"/>
</dbReference>
<evidence type="ECO:0000256" key="1">
    <source>
        <dbReference type="SAM" id="MobiDB-lite"/>
    </source>
</evidence>
<dbReference type="InterPro" id="IPR002156">
    <property type="entry name" value="RNaseH_domain"/>
</dbReference>
<dbReference type="RefSeq" id="XP_016489296.1">
    <property type="nucleotide sequence ID" value="XM_016633810.1"/>
</dbReference>
<dbReference type="InterPro" id="IPR036397">
    <property type="entry name" value="RNaseH_sf"/>
</dbReference>
<dbReference type="Pfam" id="PF13456">
    <property type="entry name" value="RVT_3"/>
    <property type="match status" value="1"/>
</dbReference>
<dbReference type="OrthoDB" id="1740934at2759"/>
<evidence type="ECO:0000313" key="3">
    <source>
        <dbReference type="RefSeq" id="XP_016489296.1"/>
    </source>
</evidence>
<gene>
    <name evidence="3" type="primary">LOC107809217</name>
</gene>
<dbReference type="GO" id="GO:0004523">
    <property type="term" value="F:RNA-DNA hybrid ribonuclease activity"/>
    <property type="evidence" value="ECO:0007669"/>
    <property type="project" value="InterPro"/>
</dbReference>
<protein>
    <recommendedName>
        <fullName evidence="2">RNase H type-1 domain-containing protein</fullName>
    </recommendedName>
</protein>
<dbReference type="GO" id="GO:0003676">
    <property type="term" value="F:nucleic acid binding"/>
    <property type="evidence" value="ECO:0007669"/>
    <property type="project" value="InterPro"/>
</dbReference>
<dbReference type="PANTHER" id="PTHR48475:SF1">
    <property type="entry name" value="RNASE H TYPE-1 DOMAIN-CONTAINING PROTEIN"/>
    <property type="match status" value="1"/>
</dbReference>
<evidence type="ECO:0000259" key="2">
    <source>
        <dbReference type="Pfam" id="PF13456"/>
    </source>
</evidence>
<proteinExistence type="predicted"/>
<reference evidence="3" key="1">
    <citation type="submission" date="2025-08" db="UniProtKB">
        <authorList>
            <consortium name="RefSeq"/>
        </authorList>
    </citation>
    <scope>IDENTIFICATION</scope>
</reference>
<dbReference type="Gene3D" id="3.30.420.10">
    <property type="entry name" value="Ribonuclease H-like superfamily/Ribonuclease H"/>
    <property type="match status" value="1"/>
</dbReference>
<dbReference type="PaxDb" id="4097-A0A1S4BK97"/>